<accession>A0A9N8HNJ6</accession>
<dbReference type="EMBL" id="CAICTM010001000">
    <property type="protein sequence ID" value="CAB9519252.1"/>
    <property type="molecule type" value="Genomic_DNA"/>
</dbReference>
<dbReference type="InterPro" id="IPR046539">
    <property type="entry name" value="DUF6604"/>
</dbReference>
<dbReference type="AlphaFoldDB" id="A0A9N8HNJ6"/>
<proteinExistence type="predicted"/>
<evidence type="ECO:0000313" key="3">
    <source>
        <dbReference type="EMBL" id="CAB9519252.1"/>
    </source>
</evidence>
<dbReference type="OrthoDB" id="42854at2759"/>
<protein>
    <recommendedName>
        <fullName evidence="2">DUF6604 domain-containing protein</fullName>
    </recommendedName>
</protein>
<reference evidence="3" key="1">
    <citation type="submission" date="2020-06" db="EMBL/GenBank/DDBJ databases">
        <authorList>
            <consortium name="Plant Systems Biology data submission"/>
        </authorList>
    </citation>
    <scope>NUCLEOTIDE SEQUENCE</scope>
    <source>
        <strain evidence="3">D6</strain>
    </source>
</reference>
<feature type="domain" description="DUF6604" evidence="2">
    <location>
        <begin position="66"/>
        <end position="318"/>
    </location>
</feature>
<comment type="caution">
    <text evidence="3">The sequence shown here is derived from an EMBL/GenBank/DDBJ whole genome shotgun (WGS) entry which is preliminary data.</text>
</comment>
<feature type="compositionally biased region" description="Low complexity" evidence="1">
    <location>
        <begin position="46"/>
        <end position="55"/>
    </location>
</feature>
<keyword evidence="4" id="KW-1185">Reference proteome</keyword>
<feature type="region of interest" description="Disordered" evidence="1">
    <location>
        <begin position="195"/>
        <end position="231"/>
    </location>
</feature>
<organism evidence="3 4">
    <name type="scientific">Seminavis robusta</name>
    <dbReference type="NCBI Taxonomy" id="568900"/>
    <lineage>
        <taxon>Eukaryota</taxon>
        <taxon>Sar</taxon>
        <taxon>Stramenopiles</taxon>
        <taxon>Ochrophyta</taxon>
        <taxon>Bacillariophyta</taxon>
        <taxon>Bacillariophyceae</taxon>
        <taxon>Bacillariophycidae</taxon>
        <taxon>Naviculales</taxon>
        <taxon>Naviculaceae</taxon>
        <taxon>Seminavis</taxon>
    </lineage>
</organism>
<sequence length="904" mass="101697">MPALKEQQAALHRQEVLSQKSQWLGGVDFRSVHLEEESHPSSSNTQQHQQQQQQQPKGIYAVYKQATLAFRDGLVKLLPKKFRLSSVDDYKKASDWVLEKTAAVADYYEASATRGNNSRNRKSAPKVILIDEAIFRHLDVTIRHRQQQMTKHGDNDKGHQYILYVLSYCREVLEYSHRIAHLVLQSSQKSTSRALCHKTVPSSTSEDAWEIGSKEEEDKEPFSFMPPPPNPPPPCPMDSAGNSEDLIQADDRFQCIAFLETMDRLMGIVRERFDRVKAICILDGIEDANDKKLLHTLMEASIASNTATECIQSTWAELTLEQPHIRNFYDVLAIVFICPLLSAASMQEKHDILSHDSPRYPHALTHFVGDVIEACFTCDGLDTTRALRSFAERVSMPDGGWEKDFFLEEAAALARDISDLIMEPSSHKIRSTFLRGYKYIGRQHCILNTQKVLQASLAFLKHKGDDGPKALAKAGCHTFERSWHEDQRPARGTQCLDRLLVSEILPELVAACQVEDRYRLPVQNNSGVYRLIPLLHSLDRLLKGRLGSAVPIHVAFGFHAMLTSILAMQGNMHLERLGSKGESASLNLFDQLKGASRTMEHCALLALFENILKPRWKPISPTSRRNAYWNPIVAGSFCVYSVYMGMVSGNMFLRIDDVRTVLHCYNALRTCGLVEPIAFLDWIDGIFAETPSVWFAGKNTARGDFAKNFLIGTGLSVRDVSVLVAMVKSENGIRIDKYRFVDDRRKDLTFTRSMGMDLSTTHYSQGCRVLFRKDYAGFDYNEDGSDPASREGRFSPSGAAIGDTTECETVIAKACHAFRCDIDAFGGGFVDLTGAGWVFKDFLKALSSSLEWEDGSDVSNWLHVFGELDFRPSDRLDQSRQVASKMTDYFAKAERNAFALSHGI</sequence>
<feature type="region of interest" description="Disordered" evidence="1">
    <location>
        <begin position="34"/>
        <end position="57"/>
    </location>
</feature>
<name>A0A9N8HNJ6_9STRA</name>
<evidence type="ECO:0000259" key="2">
    <source>
        <dbReference type="Pfam" id="PF20253"/>
    </source>
</evidence>
<evidence type="ECO:0000256" key="1">
    <source>
        <dbReference type="SAM" id="MobiDB-lite"/>
    </source>
</evidence>
<gene>
    <name evidence="3" type="ORF">SEMRO_1002_G229890.1</name>
</gene>
<dbReference type="Pfam" id="PF20253">
    <property type="entry name" value="DUF6604"/>
    <property type="match status" value="1"/>
</dbReference>
<evidence type="ECO:0000313" key="4">
    <source>
        <dbReference type="Proteomes" id="UP001153069"/>
    </source>
</evidence>
<dbReference type="Proteomes" id="UP001153069">
    <property type="component" value="Unassembled WGS sequence"/>
</dbReference>